<evidence type="ECO:0000256" key="1">
    <source>
        <dbReference type="SAM" id="Coils"/>
    </source>
</evidence>
<feature type="coiled-coil region" evidence="1">
    <location>
        <begin position="62"/>
        <end position="89"/>
    </location>
</feature>
<dbReference type="EMBL" id="UOEM01000075">
    <property type="protein sequence ID" value="VAW14546.1"/>
    <property type="molecule type" value="Genomic_DNA"/>
</dbReference>
<dbReference type="Pfam" id="PF19662">
    <property type="entry name" value="DUF6165"/>
    <property type="match status" value="1"/>
</dbReference>
<reference evidence="2" key="1">
    <citation type="submission" date="2018-06" db="EMBL/GenBank/DDBJ databases">
        <authorList>
            <person name="Zhirakovskaya E."/>
        </authorList>
    </citation>
    <scope>NUCLEOTIDE SEQUENCE</scope>
</reference>
<protein>
    <submittedName>
        <fullName evidence="2">Uncharacterized protein</fullName>
    </submittedName>
</protein>
<sequence>MNAAKAQPLLVEIGVGELIDKITILRIKTERMTDEGKLANVAHELIALEEVRGAKVPATPELGRLEAELKTVNEALWEIEDDIRACEAEADFGPEFVRLARAVYQTNDRRADLKKAINFAAGSTVIEEKSYFTVS</sequence>
<accession>A0A3B0U563</accession>
<dbReference type="InterPro" id="IPR046163">
    <property type="entry name" value="DUF6165"/>
</dbReference>
<gene>
    <name evidence="2" type="ORF">MNBD_ALPHA09-982</name>
</gene>
<dbReference type="AlphaFoldDB" id="A0A3B0U563"/>
<evidence type="ECO:0000313" key="2">
    <source>
        <dbReference type="EMBL" id="VAW14546.1"/>
    </source>
</evidence>
<keyword evidence="1" id="KW-0175">Coiled coil</keyword>
<proteinExistence type="predicted"/>
<name>A0A3B0U563_9ZZZZ</name>
<organism evidence="2">
    <name type="scientific">hydrothermal vent metagenome</name>
    <dbReference type="NCBI Taxonomy" id="652676"/>
    <lineage>
        <taxon>unclassified sequences</taxon>
        <taxon>metagenomes</taxon>
        <taxon>ecological metagenomes</taxon>
    </lineage>
</organism>